<evidence type="ECO:0000313" key="20">
    <source>
        <dbReference type="EMBL" id="QEJ81500.1"/>
    </source>
</evidence>
<keyword evidence="13 18" id="KW-0520">NAD</keyword>
<keyword evidence="8 18" id="KW-0812">Transmembrane</keyword>
<evidence type="ECO:0000256" key="3">
    <source>
        <dbReference type="ARBA" id="ARBA00007012"/>
    </source>
</evidence>
<dbReference type="EC" id="7.1.1.2" evidence="4 18"/>
<gene>
    <name evidence="20" type="primary">ND2</name>
    <name evidence="20" type="ORF">F1_001</name>
</gene>
<organism evidence="20">
    <name type="scientific">Lamprigera yunnana</name>
    <dbReference type="NCBI Taxonomy" id="370605"/>
    <lineage>
        <taxon>Eukaryota</taxon>
        <taxon>Metazoa</taxon>
        <taxon>Ecdysozoa</taxon>
        <taxon>Arthropoda</taxon>
        <taxon>Hexapoda</taxon>
        <taxon>Insecta</taxon>
        <taxon>Pterygota</taxon>
        <taxon>Neoptera</taxon>
        <taxon>Endopterygota</taxon>
        <taxon>Coleoptera</taxon>
        <taxon>Polyphaga</taxon>
        <taxon>Elateriformia</taxon>
        <taxon>Elateroidea</taxon>
        <taxon>Lampyridae</taxon>
        <taxon>Lampyrinae</taxon>
        <taxon>Lamprigera</taxon>
    </lineage>
</organism>
<protein>
    <recommendedName>
        <fullName evidence="5 18">NADH-ubiquinone oxidoreductase chain 2</fullName>
        <ecNumber evidence="4 18">7.1.1.2</ecNumber>
    </recommendedName>
</protein>
<comment type="catalytic activity">
    <reaction evidence="17 18">
        <text>a ubiquinone + NADH + 5 H(+)(in) = a ubiquinol + NAD(+) + 4 H(+)(out)</text>
        <dbReference type="Rhea" id="RHEA:29091"/>
        <dbReference type="Rhea" id="RHEA-COMP:9565"/>
        <dbReference type="Rhea" id="RHEA-COMP:9566"/>
        <dbReference type="ChEBI" id="CHEBI:15378"/>
        <dbReference type="ChEBI" id="CHEBI:16389"/>
        <dbReference type="ChEBI" id="CHEBI:17976"/>
        <dbReference type="ChEBI" id="CHEBI:57540"/>
        <dbReference type="ChEBI" id="CHEBI:57945"/>
        <dbReference type="EC" id="7.1.1.2"/>
    </reaction>
</comment>
<evidence type="ECO:0000256" key="9">
    <source>
        <dbReference type="ARBA" id="ARBA00022792"/>
    </source>
</evidence>
<dbReference type="InterPro" id="IPR003917">
    <property type="entry name" value="NADH_UbQ_OxRdtase_chain2"/>
</dbReference>
<reference evidence="20" key="1">
    <citation type="journal article" date="2019" name="Mol. Phylogenet. Evol.">
        <title>Phylogenetic analysis provides insights into the evolution of Asian fireflies and adult bioluminescence.</title>
        <authorList>
            <person name="Chen X."/>
            <person name="Dong Z."/>
            <person name="Liu G."/>
            <person name="He J."/>
            <person name="Zhao R."/>
            <person name="Wang W."/>
            <person name="Peng Y."/>
            <person name="Li X."/>
        </authorList>
    </citation>
    <scope>NUCLEOTIDE SEQUENCE</scope>
</reference>
<evidence type="ECO:0000256" key="14">
    <source>
        <dbReference type="ARBA" id="ARBA00023075"/>
    </source>
</evidence>
<keyword evidence="12 18" id="KW-1133">Transmembrane helix</keyword>
<feature type="transmembrane region" description="Helical" evidence="18">
    <location>
        <begin position="316"/>
        <end position="336"/>
    </location>
</feature>
<evidence type="ECO:0000256" key="13">
    <source>
        <dbReference type="ARBA" id="ARBA00023027"/>
    </source>
</evidence>
<comment type="similarity">
    <text evidence="3 18">Belongs to the complex I subunit 2 family.</text>
</comment>
<dbReference type="PANTHER" id="PTHR46552">
    <property type="entry name" value="NADH-UBIQUINONE OXIDOREDUCTASE CHAIN 2"/>
    <property type="match status" value="1"/>
</dbReference>
<feature type="transmembrane region" description="Helical" evidence="18">
    <location>
        <begin position="273"/>
        <end position="295"/>
    </location>
</feature>
<dbReference type="InterPro" id="IPR001750">
    <property type="entry name" value="ND/Mrp_TM"/>
</dbReference>
<keyword evidence="14 18" id="KW-0830">Ubiquinone</keyword>
<comment type="function">
    <text evidence="18">Core subunit of the mitochondrial membrane respiratory chain NADH dehydrogenase (Complex I) which catalyzes electron transfer from NADH through the respiratory chain, using ubiquinone as an electron acceptor. Essential for the catalytic activity and assembly of complex I.</text>
</comment>
<evidence type="ECO:0000256" key="8">
    <source>
        <dbReference type="ARBA" id="ARBA00022692"/>
    </source>
</evidence>
<dbReference type="Pfam" id="PF00361">
    <property type="entry name" value="Proton_antipo_M"/>
    <property type="match status" value="1"/>
</dbReference>
<accession>A0A5C0PXC0</accession>
<feature type="domain" description="NADH:quinone oxidoreductase/Mrp antiporter transmembrane" evidence="19">
    <location>
        <begin position="23"/>
        <end position="285"/>
    </location>
</feature>
<keyword evidence="11 18" id="KW-0249">Electron transport</keyword>
<keyword evidence="10 18" id="KW-1278">Translocase</keyword>
<evidence type="ECO:0000256" key="4">
    <source>
        <dbReference type="ARBA" id="ARBA00012944"/>
    </source>
</evidence>
<dbReference type="GeneID" id="41826926"/>
<evidence type="ECO:0000256" key="10">
    <source>
        <dbReference type="ARBA" id="ARBA00022967"/>
    </source>
</evidence>
<evidence type="ECO:0000256" key="7">
    <source>
        <dbReference type="ARBA" id="ARBA00022660"/>
    </source>
</evidence>
<dbReference type="GO" id="GO:0006120">
    <property type="term" value="P:mitochondrial electron transport, NADH to ubiquinone"/>
    <property type="evidence" value="ECO:0007669"/>
    <property type="project" value="InterPro"/>
</dbReference>
<dbReference type="PANTHER" id="PTHR46552:SF1">
    <property type="entry name" value="NADH-UBIQUINONE OXIDOREDUCTASE CHAIN 2"/>
    <property type="match status" value="1"/>
</dbReference>
<comment type="function">
    <text evidence="1">Core subunit of the mitochondrial membrane respiratory chain NADH dehydrogenase (Complex I) that is believed to belong to the minimal assembly required for catalysis. Complex I functions in the transfer of electrons from NADH to the respiratory chain. The immediate electron acceptor for the enzyme is believed to be ubiquinone.</text>
</comment>
<feature type="transmembrane region" description="Helical" evidence="18">
    <location>
        <begin position="146"/>
        <end position="167"/>
    </location>
</feature>
<keyword evidence="9 18" id="KW-0999">Mitochondrion inner membrane</keyword>
<name>A0A5C0PXC0_9COLE</name>
<dbReference type="PRINTS" id="PR01436">
    <property type="entry name" value="NADHDHGNASE2"/>
</dbReference>
<evidence type="ECO:0000256" key="12">
    <source>
        <dbReference type="ARBA" id="ARBA00022989"/>
    </source>
</evidence>
<dbReference type="InterPro" id="IPR050175">
    <property type="entry name" value="Complex_I_Subunit_2"/>
</dbReference>
<dbReference type="EMBL" id="MK292091">
    <property type="protein sequence ID" value="QEJ81500.1"/>
    <property type="molecule type" value="Genomic_DNA"/>
</dbReference>
<dbReference type="RefSeq" id="YP_009695335.1">
    <property type="nucleotide sequence ID" value="NC_044786.1"/>
</dbReference>
<evidence type="ECO:0000256" key="1">
    <source>
        <dbReference type="ARBA" id="ARBA00003257"/>
    </source>
</evidence>
<comment type="subcellular location">
    <subcellularLocation>
        <location evidence="2 18">Mitochondrion inner membrane</location>
        <topology evidence="2 18">Multi-pass membrane protein</topology>
    </subcellularLocation>
</comment>
<evidence type="ECO:0000259" key="19">
    <source>
        <dbReference type="Pfam" id="PF00361"/>
    </source>
</evidence>
<evidence type="ECO:0000256" key="15">
    <source>
        <dbReference type="ARBA" id="ARBA00023128"/>
    </source>
</evidence>
<dbReference type="AlphaFoldDB" id="A0A5C0PXC0"/>
<keyword evidence="15 18" id="KW-0496">Mitochondrion</keyword>
<feature type="transmembrane region" description="Helical" evidence="18">
    <location>
        <begin position="7"/>
        <end position="33"/>
    </location>
</feature>
<dbReference type="CTD" id="4536"/>
<evidence type="ECO:0000256" key="17">
    <source>
        <dbReference type="ARBA" id="ARBA00049551"/>
    </source>
</evidence>
<feature type="transmembrane region" description="Helical" evidence="18">
    <location>
        <begin position="197"/>
        <end position="217"/>
    </location>
</feature>
<geneLocation type="mitochondrion" evidence="20"/>
<feature type="transmembrane region" description="Helical" evidence="18">
    <location>
        <begin position="57"/>
        <end position="79"/>
    </location>
</feature>
<keyword evidence="7 18" id="KW-0679">Respiratory chain</keyword>
<keyword evidence="6" id="KW-0813">Transport</keyword>
<dbReference type="GO" id="GO:0008137">
    <property type="term" value="F:NADH dehydrogenase (ubiquinone) activity"/>
    <property type="evidence" value="ECO:0007669"/>
    <property type="project" value="UniProtKB-EC"/>
</dbReference>
<proteinExistence type="inferred from homology"/>
<evidence type="ECO:0000256" key="18">
    <source>
        <dbReference type="RuleBase" id="RU003403"/>
    </source>
</evidence>
<evidence type="ECO:0000256" key="6">
    <source>
        <dbReference type="ARBA" id="ARBA00022448"/>
    </source>
</evidence>
<dbReference type="GO" id="GO:0005743">
    <property type="term" value="C:mitochondrial inner membrane"/>
    <property type="evidence" value="ECO:0007669"/>
    <property type="project" value="UniProtKB-SubCell"/>
</dbReference>
<evidence type="ECO:0000256" key="16">
    <source>
        <dbReference type="ARBA" id="ARBA00023136"/>
    </source>
</evidence>
<feature type="transmembrane region" description="Helical" evidence="18">
    <location>
        <begin position="238"/>
        <end position="261"/>
    </location>
</feature>
<evidence type="ECO:0000256" key="5">
    <source>
        <dbReference type="ARBA" id="ARBA00021008"/>
    </source>
</evidence>
<sequence length="339" mass="39743">MEKFYKIMFYSTLIISTLMTISSYSWMIMWMGLEINLMSMIPLIQFYKNIYSIEASIKYFIVQVIASTIILMTIIVMMWKHSFSSSIMENYSLLILNSSLFMKMGMAPFHIWFPEVIEGLSWTNCMIMLTWQKIAPMTMIMLNINYSVFFSSIIISSTLISGIMIMNQTSMRKILAYSSISHMGWMTATMMCMQTIWMWYFIIYTFTTINIIALMKMNKIYFINQLHSLKWSNPLNKILYSLNFLSLGGIPPLPGFFPKWLTIQFMMQENMTIISSMMIISTLMTIYIYSMISISSMTMSLEEKLFKISFKNPSKMILSFLNFTTIFSLILMTSMYTMT</sequence>
<evidence type="ECO:0000256" key="2">
    <source>
        <dbReference type="ARBA" id="ARBA00004448"/>
    </source>
</evidence>
<keyword evidence="16 18" id="KW-0472">Membrane</keyword>
<evidence type="ECO:0000256" key="11">
    <source>
        <dbReference type="ARBA" id="ARBA00022982"/>
    </source>
</evidence>